<keyword evidence="2" id="KW-1185">Reference proteome</keyword>
<dbReference type="Gene3D" id="1.20.1720.10">
    <property type="entry name" value="Multidrug resistance protein D"/>
    <property type="match status" value="1"/>
</dbReference>
<dbReference type="PANTHER" id="PTHR42718:SF9">
    <property type="entry name" value="MAJOR FACILITATOR SUPERFAMILY MULTIDRUG TRANSPORTER MFSC"/>
    <property type="match status" value="1"/>
</dbReference>
<gene>
    <name evidence="1" type="ORF">ACEZDG_19675</name>
</gene>
<reference evidence="1 2" key="1">
    <citation type="submission" date="2024-09" db="EMBL/GenBank/DDBJ databases">
        <authorList>
            <person name="Lee S.D."/>
        </authorList>
    </citation>
    <scope>NUCLEOTIDE SEQUENCE [LARGE SCALE GENOMIC DNA]</scope>
    <source>
        <strain evidence="1 2">N1-1</strain>
    </source>
</reference>
<organism evidence="1 2">
    <name type="scientific">Streptacidiphilus alkalitolerans</name>
    <dbReference type="NCBI Taxonomy" id="3342712"/>
    <lineage>
        <taxon>Bacteria</taxon>
        <taxon>Bacillati</taxon>
        <taxon>Actinomycetota</taxon>
        <taxon>Actinomycetes</taxon>
        <taxon>Kitasatosporales</taxon>
        <taxon>Streptomycetaceae</taxon>
        <taxon>Streptacidiphilus</taxon>
    </lineage>
</organism>
<accession>A0ABV6VCN8</accession>
<dbReference type="InterPro" id="IPR036259">
    <property type="entry name" value="MFS_trans_sf"/>
</dbReference>
<proteinExistence type="predicted"/>
<dbReference type="Gene3D" id="1.20.1250.20">
    <property type="entry name" value="MFS general substrate transporter like domains"/>
    <property type="match status" value="1"/>
</dbReference>
<dbReference type="Pfam" id="PF07690">
    <property type="entry name" value="MFS_1"/>
    <property type="match status" value="1"/>
</dbReference>
<protein>
    <submittedName>
        <fullName evidence="1">DHA2 family efflux MFS transporter permease subunit</fullName>
    </submittedName>
</protein>
<name>A0ABV6VCN8_9ACTN</name>
<dbReference type="Proteomes" id="UP001592582">
    <property type="component" value="Unassembled WGS sequence"/>
</dbReference>
<sequence>MLRRRANQRFVVPTMFVLTLFLVVMDASITTVALPSIAAQFRVSPAAIDGVVVVYPVCVGMVIPASGWLGDRFGTKRVLLSAMVAFTAASALCGTAGSLGELVAYRGLQGLAGGMLTPVANAILFRTFTTQERVRVSRFMTIPQQMAPAVAPLLGGFLVDGFSWRWVFYVNLPVGLATVVFGLLCLHEQRQPAPGRFDLPGLLLAAAGMGTLMYGLCEGAQQGWTAVPILAALAAGALLLTATVGLELRIAEPMLRLRLFGSRIFRDAGVVNLFGLIPFQGAMFMAPLFLQQGRGFSAVESGSSTFTEALGVLLMVQVVSRVYGRLGPRRLIAGGLLMVGVVLAAMATCDLHTGIWTFRGYMFLLGVGMGAVFMPAMVVTFAVVEQADVGQAATLNMVLRQMSGGMAPALVAGVLAAGTLHRVGAAGTVGTPPVGAYRVAYLVLAVIALLCGLYTAARMRDGVSGRDSRPRGRAGADAHAAEAHATEGPS</sequence>
<dbReference type="InterPro" id="IPR011701">
    <property type="entry name" value="MFS"/>
</dbReference>
<dbReference type="InterPro" id="IPR020846">
    <property type="entry name" value="MFS_dom"/>
</dbReference>
<dbReference type="NCBIfam" id="TIGR00711">
    <property type="entry name" value="efflux_EmrB"/>
    <property type="match status" value="1"/>
</dbReference>
<comment type="caution">
    <text evidence="1">The sequence shown here is derived from an EMBL/GenBank/DDBJ whole genome shotgun (WGS) entry which is preliminary data.</text>
</comment>
<evidence type="ECO:0000313" key="2">
    <source>
        <dbReference type="Proteomes" id="UP001592582"/>
    </source>
</evidence>
<dbReference type="PANTHER" id="PTHR42718">
    <property type="entry name" value="MAJOR FACILITATOR SUPERFAMILY MULTIDRUG TRANSPORTER MFSC"/>
    <property type="match status" value="1"/>
</dbReference>
<dbReference type="PROSITE" id="PS50850">
    <property type="entry name" value="MFS"/>
    <property type="match status" value="1"/>
</dbReference>
<dbReference type="EMBL" id="JBHEZX010000008">
    <property type="protein sequence ID" value="MFC1411489.1"/>
    <property type="molecule type" value="Genomic_DNA"/>
</dbReference>
<dbReference type="SUPFAM" id="SSF103473">
    <property type="entry name" value="MFS general substrate transporter"/>
    <property type="match status" value="1"/>
</dbReference>
<evidence type="ECO:0000313" key="1">
    <source>
        <dbReference type="EMBL" id="MFC1411489.1"/>
    </source>
</evidence>
<dbReference type="InterPro" id="IPR004638">
    <property type="entry name" value="EmrB-like"/>
</dbReference>